<evidence type="ECO:0000256" key="3">
    <source>
        <dbReference type="ARBA" id="ARBA00022840"/>
    </source>
</evidence>
<evidence type="ECO:0000256" key="10">
    <source>
        <dbReference type="SAM" id="MobiDB-lite"/>
    </source>
</evidence>
<feature type="compositionally biased region" description="Basic and acidic residues" evidence="10">
    <location>
        <begin position="199"/>
        <end position="209"/>
    </location>
</feature>
<keyword evidence="9" id="KW-0175">Coiled coil</keyword>
<feature type="domain" description="Bromo" evidence="12">
    <location>
        <begin position="1029"/>
        <end position="1099"/>
    </location>
</feature>
<feature type="transmembrane region" description="Helical" evidence="11">
    <location>
        <begin position="1390"/>
        <end position="1408"/>
    </location>
</feature>
<keyword evidence="4 8" id="KW-0103">Bromodomain</keyword>
<evidence type="ECO:0000256" key="5">
    <source>
        <dbReference type="ARBA" id="ARBA00057193"/>
    </source>
</evidence>
<feature type="transmembrane region" description="Helical" evidence="11">
    <location>
        <begin position="1420"/>
        <end position="1442"/>
    </location>
</feature>
<comment type="function">
    <text evidence="5">Thought to form a complex that enhances transcription from repetitive DNA sequences by modulating chromatin structure.</text>
</comment>
<dbReference type="GO" id="GO:0016887">
    <property type="term" value="F:ATP hydrolysis activity"/>
    <property type="evidence" value="ECO:0007669"/>
    <property type="project" value="InterPro"/>
</dbReference>
<dbReference type="InterPro" id="IPR003960">
    <property type="entry name" value="ATPase_AAA_CS"/>
</dbReference>
<dbReference type="InterPro" id="IPR036427">
    <property type="entry name" value="Bromodomain-like_sf"/>
</dbReference>
<keyword evidence="3" id="KW-0067">ATP-binding</keyword>
<feature type="region of interest" description="Disordered" evidence="10">
    <location>
        <begin position="1"/>
        <end position="175"/>
    </location>
</feature>
<dbReference type="GO" id="GO:0006337">
    <property type="term" value="P:nucleosome disassembly"/>
    <property type="evidence" value="ECO:0007669"/>
    <property type="project" value="TreeGrafter"/>
</dbReference>
<dbReference type="EMBL" id="CAKKLH010000297">
    <property type="protein sequence ID" value="CAH0109911.1"/>
    <property type="molecule type" value="Genomic_DNA"/>
</dbReference>
<dbReference type="InterPro" id="IPR041569">
    <property type="entry name" value="AAA_lid_3"/>
</dbReference>
<dbReference type="SUPFAM" id="SSF52540">
    <property type="entry name" value="P-loop containing nucleoside triphosphate hydrolases"/>
    <property type="match status" value="2"/>
</dbReference>
<dbReference type="InterPro" id="IPR018359">
    <property type="entry name" value="Bromodomain_CS"/>
</dbReference>
<feature type="compositionally biased region" description="Basic residues" evidence="10">
    <location>
        <begin position="449"/>
        <end position="460"/>
    </location>
</feature>
<dbReference type="PROSITE" id="PS00674">
    <property type="entry name" value="AAA"/>
    <property type="match status" value="1"/>
</dbReference>
<evidence type="ECO:0000313" key="13">
    <source>
        <dbReference type="EMBL" id="CAH0109911.1"/>
    </source>
</evidence>
<protein>
    <recommendedName>
        <fullName evidence="6">Tat-binding homolog 7</fullName>
    </recommendedName>
    <alternativeName>
        <fullName evidence="7">Lin-48 expression abnormal protein 1</fullName>
    </alternativeName>
</protein>
<dbReference type="PANTHER" id="PTHR23069">
    <property type="entry name" value="AAA DOMAIN-CONTAINING"/>
    <property type="match status" value="1"/>
</dbReference>
<dbReference type="GO" id="GO:0042393">
    <property type="term" value="F:histone binding"/>
    <property type="evidence" value="ECO:0007669"/>
    <property type="project" value="TreeGrafter"/>
</dbReference>
<evidence type="ECO:0000259" key="12">
    <source>
        <dbReference type="PROSITE" id="PS50014"/>
    </source>
</evidence>
<dbReference type="GO" id="GO:0005524">
    <property type="term" value="F:ATP binding"/>
    <property type="evidence" value="ECO:0007669"/>
    <property type="project" value="UniProtKB-KW"/>
</dbReference>
<comment type="similarity">
    <text evidence="1">Belongs to the AAA ATPase family.</text>
</comment>
<feature type="compositionally biased region" description="Basic and acidic residues" evidence="10">
    <location>
        <begin position="156"/>
        <end position="168"/>
    </location>
</feature>
<dbReference type="Gene3D" id="1.20.920.10">
    <property type="entry name" value="Bromodomain-like"/>
    <property type="match status" value="1"/>
</dbReference>
<feature type="compositionally biased region" description="Polar residues" evidence="10">
    <location>
        <begin position="92"/>
        <end position="102"/>
    </location>
</feature>
<feature type="compositionally biased region" description="Basic and acidic residues" evidence="10">
    <location>
        <begin position="240"/>
        <end position="256"/>
    </location>
</feature>
<dbReference type="OrthoDB" id="5421at2759"/>
<comment type="caution">
    <text evidence="13">The sequence shown here is derived from an EMBL/GenBank/DDBJ whole genome shotgun (WGS) entry which is preliminary data.</text>
</comment>
<feature type="compositionally biased region" description="Low complexity" evidence="10">
    <location>
        <begin position="82"/>
        <end position="91"/>
    </location>
</feature>
<dbReference type="InterPro" id="IPR027417">
    <property type="entry name" value="P-loop_NTPase"/>
</dbReference>
<keyword evidence="14" id="KW-1185">Reference proteome</keyword>
<dbReference type="PROSITE" id="PS50014">
    <property type="entry name" value="BROMODOMAIN_2"/>
    <property type="match status" value="1"/>
</dbReference>
<feature type="compositionally biased region" description="Polar residues" evidence="10">
    <location>
        <begin position="286"/>
        <end position="303"/>
    </location>
</feature>
<dbReference type="GO" id="GO:0006334">
    <property type="term" value="P:nucleosome assembly"/>
    <property type="evidence" value="ECO:0007669"/>
    <property type="project" value="TreeGrafter"/>
</dbReference>
<evidence type="ECO:0000256" key="4">
    <source>
        <dbReference type="ARBA" id="ARBA00023117"/>
    </source>
</evidence>
<feature type="compositionally biased region" description="Basic residues" evidence="10">
    <location>
        <begin position="308"/>
        <end position="317"/>
    </location>
</feature>
<dbReference type="Pfam" id="PF17862">
    <property type="entry name" value="AAA_lid_3"/>
    <property type="match status" value="1"/>
</dbReference>
<feature type="compositionally biased region" description="Basic and acidic residues" evidence="10">
    <location>
        <begin position="35"/>
        <end position="54"/>
    </location>
</feature>
<evidence type="ECO:0000256" key="11">
    <source>
        <dbReference type="SAM" id="Phobius"/>
    </source>
</evidence>
<reference evidence="13" key="1">
    <citation type="submission" date="2021-11" db="EMBL/GenBank/DDBJ databases">
        <authorList>
            <person name="Schell T."/>
        </authorList>
    </citation>
    <scope>NUCLEOTIDE SEQUENCE</scope>
    <source>
        <strain evidence="13">M5</strain>
    </source>
</reference>
<evidence type="ECO:0000256" key="8">
    <source>
        <dbReference type="PROSITE-ProRule" id="PRU00035"/>
    </source>
</evidence>
<proteinExistence type="inferred from homology"/>
<name>A0A8J2WSL1_9CRUS</name>
<gene>
    <name evidence="13" type="ORF">DGAL_LOCUS13401</name>
</gene>
<dbReference type="InterPro" id="IPR001487">
    <property type="entry name" value="Bromodomain"/>
</dbReference>
<evidence type="ECO:0000256" key="6">
    <source>
        <dbReference type="ARBA" id="ARBA00074192"/>
    </source>
</evidence>
<dbReference type="SMART" id="SM00297">
    <property type="entry name" value="BROMO"/>
    <property type="match status" value="1"/>
</dbReference>
<feature type="compositionally biased region" description="Acidic residues" evidence="10">
    <location>
        <begin position="21"/>
        <end position="34"/>
    </location>
</feature>
<sequence>MLTRRKVHNVSDGANCQDGEDKADDEEEMNDENSSEEKDSSSHSSKERRSERKPFRSNSALQMKLTPSADRANMSPILSGQRSSRSTSRRSQFVTDVSSEDTPLSKRQVMKSAECKRKRLVLVNQEEQETEAKLSTEEDEDGSNINQRKYSAAESETDKHDESHDGVRRSQRAKRQIYSNYNDSWIFAERNVKGYPAAIKEEDTTENRRIVAKRSRNLVEKPEDEDIEDEDIEDEEDENRDVRQTRREKSRTSLRDKGKKKSKASRYPTSNDQDMYTEIKNRRLRSSGTSSRPNYSGYKSTVINAKKTPARSQRHCRPQYESSDESEKSFESPSEDEQVEAPKGKRREELSDHSRDPDNEETELPVPALDGERVKGKYTLRKIQPIERYCPVNQNSRNRSPPPRSRSTRHASRMVCSPAHRAQRKRRQKAQNESTTSSSSSSDEERFERRKNKSMTKARTRCLPMNFSPDDLGNGIVKDRMKIGSSLADVDPMKVDREVTFEQVGGLEEYVRSLKEMVLFPLLYPEVFQKFTIQPPRGVLFYGPPGTGKTLVARCLANECSQKDRRVAFFMRKGADCLSKWVGESERQLRLLFDQAFQMRPSIIFFDEIDGLAPVRSTRQDQIHSSIVSTLLALMDGLDSRGEVIIIGATNRLDAIDPALRRPGRFDREFHFPLPSVAARKEILDIHLKSWTPAPAPSLVHYLSQKTVGYCGADLKSLCAEAALLALRRRYPQVYNSKDKLLLDLSQINVKRRDFEQAVQRLVPASQRSALASGKPLSSVITPLLGSLHEQLINSIQRLFPEGIATLKLKGPLSGVKKQTSNQIFPRMLVLGDCCSHITSALLHHMERLPVHRLDLSSIYGLSARSPEEACVQLFQEARRNVPAIIYLPLVSRWWSAIGETVRATFLTQLSELDPELPILLLVTNDTEIDSLSEDLCDLFHEEDGEIFHTRPFTHEERKNFFRPVVVTKCLKPPVAKKTPKAELEVLPLAPAPPPRQLNEREKEQLERREEATLRELRIFLREILAKMARNKLFYMFTRPVDIKEVPDYLQVIQKPMDLETMMTKIDQHAYESAKDFLADIEQICANALEYNPDKSPEDKMIRHRACTLRDTAYALIKAEMDTDFEEQCQEISRTRKSRANKVAPITRPPALLDPAISSSIAAGHEGKGNGEATKSEIKVAKARSRKGGWSQGIIKSSAKKRKAETECESMLSNDSSQNKSQENGVVDEDVQRASSSDGPPILTEDPTPDDSQTSDAFDSQPEIDSAPPLIISEKTVIVNVEELEALLNAVVVKTENWSLEKLLRLYTKLSKLIDRYLKRWDRQTMVEELKQMLSSCRMPLFPSKSTAVSDLVLGSSCIWALYSLYGGSPAVNLKTRITTDGGMASNNLASVWFALTLAASILGAFRFMKREYFDRLAPIHDLLSWLVLVIGLPCLASQFYLNAGLPVLANLHLLLILPPILSWLGKDQAETNKVTGYLALACMFSMTGCSVYSRNYYQLLACLLMFSSSRAFDITESKRLGLPPVDWLHYGLAVSNFLLVAGLCHSDLPGMEKLRHWTENAMSSMFS</sequence>
<feature type="transmembrane region" description="Helical" evidence="11">
    <location>
        <begin position="1478"/>
        <end position="1498"/>
    </location>
</feature>
<dbReference type="SMART" id="SM00382">
    <property type="entry name" value="AAA"/>
    <property type="match status" value="1"/>
</dbReference>
<feature type="coiled-coil region" evidence="9">
    <location>
        <begin position="996"/>
        <end position="1023"/>
    </location>
</feature>
<dbReference type="CDD" id="cd05528">
    <property type="entry name" value="Bromo_AAA"/>
    <property type="match status" value="1"/>
</dbReference>
<dbReference type="Gene3D" id="1.10.8.60">
    <property type="match status" value="1"/>
</dbReference>
<dbReference type="InterPro" id="IPR003593">
    <property type="entry name" value="AAA+_ATPase"/>
</dbReference>
<dbReference type="FunFam" id="3.40.50.300:FF:000061">
    <property type="entry name" value="ATPase family, AAA domain-containing 2"/>
    <property type="match status" value="1"/>
</dbReference>
<dbReference type="SUPFAM" id="SSF47370">
    <property type="entry name" value="Bromodomain"/>
    <property type="match status" value="1"/>
</dbReference>
<dbReference type="Pfam" id="PF00439">
    <property type="entry name" value="Bromodomain"/>
    <property type="match status" value="1"/>
</dbReference>
<dbReference type="FunFam" id="1.10.8.60:FF:000016">
    <property type="entry name" value="ATPase family AAA domain-containing protein 2B"/>
    <property type="match status" value="1"/>
</dbReference>
<keyword evidence="11" id="KW-1133">Transmembrane helix</keyword>
<evidence type="ECO:0000313" key="14">
    <source>
        <dbReference type="Proteomes" id="UP000789390"/>
    </source>
</evidence>
<dbReference type="PANTHER" id="PTHR23069:SF0">
    <property type="entry name" value="TAT-BINDING HOMOLOG 7"/>
    <property type="match status" value="1"/>
</dbReference>
<dbReference type="Proteomes" id="UP000789390">
    <property type="component" value="Unassembled WGS sequence"/>
</dbReference>
<dbReference type="PRINTS" id="PR00503">
    <property type="entry name" value="BROMODOMAIN"/>
</dbReference>
<dbReference type="GO" id="GO:0005634">
    <property type="term" value="C:nucleus"/>
    <property type="evidence" value="ECO:0007669"/>
    <property type="project" value="TreeGrafter"/>
</dbReference>
<organism evidence="13 14">
    <name type="scientific">Daphnia galeata</name>
    <dbReference type="NCBI Taxonomy" id="27404"/>
    <lineage>
        <taxon>Eukaryota</taxon>
        <taxon>Metazoa</taxon>
        <taxon>Ecdysozoa</taxon>
        <taxon>Arthropoda</taxon>
        <taxon>Crustacea</taxon>
        <taxon>Branchiopoda</taxon>
        <taxon>Diplostraca</taxon>
        <taxon>Cladocera</taxon>
        <taxon>Anomopoda</taxon>
        <taxon>Daphniidae</taxon>
        <taxon>Daphnia</taxon>
    </lineage>
</organism>
<dbReference type="InterPro" id="IPR003959">
    <property type="entry name" value="ATPase_AAA_core"/>
</dbReference>
<dbReference type="Pfam" id="PF00004">
    <property type="entry name" value="AAA"/>
    <property type="match status" value="1"/>
</dbReference>
<dbReference type="GO" id="GO:0045815">
    <property type="term" value="P:transcription initiation-coupled chromatin remodeling"/>
    <property type="evidence" value="ECO:0007669"/>
    <property type="project" value="TreeGrafter"/>
</dbReference>
<feature type="compositionally biased region" description="Basic and acidic residues" evidence="10">
    <location>
        <begin position="340"/>
        <end position="357"/>
    </location>
</feature>
<keyword evidence="11" id="KW-0472">Membrane</keyword>
<evidence type="ECO:0000256" key="2">
    <source>
        <dbReference type="ARBA" id="ARBA00022741"/>
    </source>
</evidence>
<feature type="region of interest" description="Disordered" evidence="10">
    <location>
        <begin position="196"/>
        <end position="465"/>
    </location>
</feature>
<evidence type="ECO:0000256" key="9">
    <source>
        <dbReference type="SAM" id="Coils"/>
    </source>
</evidence>
<feature type="region of interest" description="Disordered" evidence="10">
    <location>
        <begin position="1182"/>
        <end position="1265"/>
    </location>
</feature>
<evidence type="ECO:0000256" key="7">
    <source>
        <dbReference type="ARBA" id="ARBA00075625"/>
    </source>
</evidence>
<keyword evidence="11" id="KW-0812">Transmembrane</keyword>
<accession>A0A8J2WSL1</accession>
<feature type="transmembrane region" description="Helical" evidence="11">
    <location>
        <begin position="1448"/>
        <end position="1466"/>
    </location>
</feature>
<dbReference type="PROSITE" id="PS00633">
    <property type="entry name" value="BROMODOMAIN_1"/>
    <property type="match status" value="1"/>
</dbReference>
<dbReference type="InterPro" id="IPR045199">
    <property type="entry name" value="ATAD2-like"/>
</dbReference>
<feature type="compositionally biased region" description="Acidic residues" evidence="10">
    <location>
        <begin position="222"/>
        <end position="239"/>
    </location>
</feature>
<keyword evidence="2" id="KW-0547">Nucleotide-binding</keyword>
<dbReference type="GO" id="GO:0003682">
    <property type="term" value="F:chromatin binding"/>
    <property type="evidence" value="ECO:0007669"/>
    <property type="project" value="TreeGrafter"/>
</dbReference>
<evidence type="ECO:0000256" key="1">
    <source>
        <dbReference type="ARBA" id="ARBA00006914"/>
    </source>
</evidence>
<dbReference type="Gene3D" id="3.40.50.300">
    <property type="entry name" value="P-loop containing nucleotide triphosphate hydrolases"/>
    <property type="match status" value="1"/>
</dbReference>
<feature type="compositionally biased region" description="Polar residues" evidence="10">
    <location>
        <begin position="1211"/>
        <end position="1224"/>
    </location>
</feature>